<evidence type="ECO:0000313" key="2">
    <source>
        <dbReference type="Proteomes" id="UP000790709"/>
    </source>
</evidence>
<keyword evidence="2" id="KW-1185">Reference proteome</keyword>
<protein>
    <submittedName>
        <fullName evidence="1">Uncharacterized protein</fullName>
    </submittedName>
</protein>
<organism evidence="1 2">
    <name type="scientific">Leucogyrophana mollusca</name>
    <dbReference type="NCBI Taxonomy" id="85980"/>
    <lineage>
        <taxon>Eukaryota</taxon>
        <taxon>Fungi</taxon>
        <taxon>Dikarya</taxon>
        <taxon>Basidiomycota</taxon>
        <taxon>Agaricomycotina</taxon>
        <taxon>Agaricomycetes</taxon>
        <taxon>Agaricomycetidae</taxon>
        <taxon>Boletales</taxon>
        <taxon>Boletales incertae sedis</taxon>
        <taxon>Leucogyrophana</taxon>
    </lineage>
</organism>
<comment type="caution">
    <text evidence="1">The sequence shown here is derived from an EMBL/GenBank/DDBJ whole genome shotgun (WGS) entry which is preliminary data.</text>
</comment>
<dbReference type="EMBL" id="MU266351">
    <property type="protein sequence ID" value="KAH7928568.1"/>
    <property type="molecule type" value="Genomic_DNA"/>
</dbReference>
<proteinExistence type="predicted"/>
<evidence type="ECO:0000313" key="1">
    <source>
        <dbReference type="EMBL" id="KAH7928568.1"/>
    </source>
</evidence>
<reference evidence="1" key="1">
    <citation type="journal article" date="2021" name="New Phytol.">
        <title>Evolutionary innovations through gain and loss of genes in the ectomycorrhizal Boletales.</title>
        <authorList>
            <person name="Wu G."/>
            <person name="Miyauchi S."/>
            <person name="Morin E."/>
            <person name="Kuo A."/>
            <person name="Drula E."/>
            <person name="Varga T."/>
            <person name="Kohler A."/>
            <person name="Feng B."/>
            <person name="Cao Y."/>
            <person name="Lipzen A."/>
            <person name="Daum C."/>
            <person name="Hundley H."/>
            <person name="Pangilinan J."/>
            <person name="Johnson J."/>
            <person name="Barry K."/>
            <person name="LaButti K."/>
            <person name="Ng V."/>
            <person name="Ahrendt S."/>
            <person name="Min B."/>
            <person name="Choi I.G."/>
            <person name="Park H."/>
            <person name="Plett J.M."/>
            <person name="Magnuson J."/>
            <person name="Spatafora J.W."/>
            <person name="Nagy L.G."/>
            <person name="Henrissat B."/>
            <person name="Grigoriev I.V."/>
            <person name="Yang Z.L."/>
            <person name="Xu J."/>
            <person name="Martin F.M."/>
        </authorList>
    </citation>
    <scope>NUCLEOTIDE SEQUENCE</scope>
    <source>
        <strain evidence="1">KUC20120723A-06</strain>
    </source>
</reference>
<name>A0ACB8BVC0_9AGAM</name>
<accession>A0ACB8BVC0</accession>
<sequence>MQSLLSNAGLSLFSIPAVWFVSFFPASLKTVVIGYTIGFDNVDPRSNVQRIADSKTSPEVIATVKRMEAAHQNGIETLPLWIAAVLAGNFAGLDKRTLNVAAVAFVSLRVLYTYTYITQKTLTRSILRSTLYFAGISIPLQLLVKAANKVRLT</sequence>
<gene>
    <name evidence="1" type="ORF">BV22DRAFT_1030507</name>
</gene>
<dbReference type="Proteomes" id="UP000790709">
    <property type="component" value="Unassembled WGS sequence"/>
</dbReference>